<dbReference type="SUPFAM" id="SSF52499">
    <property type="entry name" value="Isochorismatase-like hydrolases"/>
    <property type="match status" value="1"/>
</dbReference>
<dbReference type="Pfam" id="PF00857">
    <property type="entry name" value="Isochorismatase"/>
    <property type="match status" value="1"/>
</dbReference>
<evidence type="ECO:0000313" key="3">
    <source>
        <dbReference type="EMBL" id="POH60049.1"/>
    </source>
</evidence>
<dbReference type="InterPro" id="IPR050272">
    <property type="entry name" value="Isochorismatase-like_hydrls"/>
</dbReference>
<evidence type="ECO:0000313" key="4">
    <source>
        <dbReference type="Proteomes" id="UP000237104"/>
    </source>
</evidence>
<gene>
    <name evidence="3" type="ORF">C3B59_16395</name>
</gene>
<dbReference type="InterPro" id="IPR000868">
    <property type="entry name" value="Isochorismatase-like_dom"/>
</dbReference>
<dbReference type="Gene3D" id="3.40.50.850">
    <property type="entry name" value="Isochorismatase-like"/>
    <property type="match status" value="1"/>
</dbReference>
<dbReference type="PANTHER" id="PTHR43540:SF1">
    <property type="entry name" value="ISOCHORISMATASE HYDROLASE"/>
    <property type="match status" value="1"/>
</dbReference>
<evidence type="ECO:0000259" key="2">
    <source>
        <dbReference type="Pfam" id="PF00857"/>
    </source>
</evidence>
<dbReference type="EMBL" id="PPXF01000063">
    <property type="protein sequence ID" value="POH60049.1"/>
    <property type="molecule type" value="Genomic_DNA"/>
</dbReference>
<dbReference type="PANTHER" id="PTHR43540">
    <property type="entry name" value="PEROXYUREIDOACRYLATE/UREIDOACRYLATE AMIDOHYDROLASE-RELATED"/>
    <property type="match status" value="1"/>
</dbReference>
<accession>A0A2S3Z693</accession>
<feature type="domain" description="Isochorismatase-like" evidence="2">
    <location>
        <begin position="43"/>
        <end position="149"/>
    </location>
</feature>
<dbReference type="AlphaFoldDB" id="A0A2S3Z693"/>
<keyword evidence="1" id="KW-0378">Hydrolase</keyword>
<organism evidence="3 4">
    <name type="scientific">Cryobacterium zongtaii</name>
    <dbReference type="NCBI Taxonomy" id="1259217"/>
    <lineage>
        <taxon>Bacteria</taxon>
        <taxon>Bacillati</taxon>
        <taxon>Actinomycetota</taxon>
        <taxon>Actinomycetes</taxon>
        <taxon>Micrococcales</taxon>
        <taxon>Microbacteriaceae</taxon>
        <taxon>Cryobacterium</taxon>
    </lineage>
</organism>
<comment type="caution">
    <text evidence="3">The sequence shown here is derived from an EMBL/GenBank/DDBJ whole genome shotgun (WGS) entry which is preliminary data.</text>
</comment>
<sequence>MVEFSGDFEEALSGRSHPERLLPRGRIPLTASESAAVIARAASTRPVHRNPCHALQHLAIEPDATFFVPVTTGVEIYPRVATERHFIKGSANAFIGTGLKRLLREEDIEHLVILGMMTSMRIDATARAAVDLRLFVTVVHDACAAPDFDQIPAH</sequence>
<proteinExistence type="predicted"/>
<protein>
    <recommendedName>
        <fullName evidence="2">Isochorismatase-like domain-containing protein</fullName>
    </recommendedName>
</protein>
<name>A0A2S3Z693_9MICO</name>
<dbReference type="GO" id="GO:0016787">
    <property type="term" value="F:hydrolase activity"/>
    <property type="evidence" value="ECO:0007669"/>
    <property type="project" value="UniProtKB-KW"/>
</dbReference>
<dbReference type="InterPro" id="IPR036380">
    <property type="entry name" value="Isochorismatase-like_sf"/>
</dbReference>
<dbReference type="Proteomes" id="UP000237104">
    <property type="component" value="Unassembled WGS sequence"/>
</dbReference>
<evidence type="ECO:0000256" key="1">
    <source>
        <dbReference type="ARBA" id="ARBA00022801"/>
    </source>
</evidence>
<dbReference type="OrthoDB" id="9794942at2"/>
<reference evidence="3 4" key="1">
    <citation type="submission" date="2018-01" db="EMBL/GenBank/DDBJ databases">
        <title>Cryobacterium sp. nov., from glaciers in China.</title>
        <authorList>
            <person name="Liu Q."/>
            <person name="Xin Y.-H."/>
        </authorList>
    </citation>
    <scope>NUCLEOTIDE SEQUENCE [LARGE SCALE GENOMIC DNA]</scope>
    <source>
        <strain evidence="3 4">TMB1-8</strain>
    </source>
</reference>